<feature type="domain" description="AsmA" evidence="1">
    <location>
        <begin position="16"/>
        <end position="135"/>
    </location>
</feature>
<dbReference type="GO" id="GO:0005886">
    <property type="term" value="C:plasma membrane"/>
    <property type="evidence" value="ECO:0007669"/>
    <property type="project" value="TreeGrafter"/>
</dbReference>
<evidence type="ECO:0000259" key="1">
    <source>
        <dbReference type="Pfam" id="PF05170"/>
    </source>
</evidence>
<dbReference type="Pfam" id="PF05170">
    <property type="entry name" value="AsmA"/>
    <property type="match status" value="2"/>
</dbReference>
<dbReference type="InterPro" id="IPR052894">
    <property type="entry name" value="AsmA-related"/>
</dbReference>
<reference evidence="2 3" key="1">
    <citation type="submission" date="2019-01" db="EMBL/GenBank/DDBJ databases">
        <authorList>
            <person name="Chen W.-M."/>
        </authorList>
    </citation>
    <scope>NUCLEOTIDE SEQUENCE [LARGE SCALE GENOMIC DNA]</scope>
    <source>
        <strain evidence="2 3">TLA-22</strain>
    </source>
</reference>
<dbReference type="EMBL" id="RZUL01000005">
    <property type="protein sequence ID" value="RVT39857.1"/>
    <property type="molecule type" value="Genomic_DNA"/>
</dbReference>
<evidence type="ECO:0000313" key="3">
    <source>
        <dbReference type="Proteomes" id="UP000282977"/>
    </source>
</evidence>
<dbReference type="GO" id="GO:0090313">
    <property type="term" value="P:regulation of protein targeting to membrane"/>
    <property type="evidence" value="ECO:0007669"/>
    <property type="project" value="TreeGrafter"/>
</dbReference>
<dbReference type="OrthoDB" id="7578660at2"/>
<name>A0A437J541_9SPHN</name>
<feature type="domain" description="AsmA" evidence="1">
    <location>
        <begin position="287"/>
        <end position="511"/>
    </location>
</feature>
<evidence type="ECO:0000313" key="2">
    <source>
        <dbReference type="EMBL" id="RVT39857.1"/>
    </source>
</evidence>
<keyword evidence="3" id="KW-1185">Reference proteome</keyword>
<protein>
    <submittedName>
        <fullName evidence="2">AsmA family protein</fullName>
    </submittedName>
</protein>
<dbReference type="InterPro" id="IPR007844">
    <property type="entry name" value="AsmA"/>
</dbReference>
<accession>A0A437J541</accession>
<proteinExistence type="predicted"/>
<dbReference type="PANTHER" id="PTHR30441">
    <property type="entry name" value="DUF748 DOMAIN-CONTAINING PROTEIN"/>
    <property type="match status" value="1"/>
</dbReference>
<dbReference type="RefSeq" id="WP_127691555.1">
    <property type="nucleotide sequence ID" value="NZ_RZUL01000005.1"/>
</dbReference>
<sequence>MTALRGLSWWVKGPLLFMLLALVLLAALAAFPWGMLRETIEQRLTARLGRPATIAVLERADSFSLHPTIIARDIRIPQPQWAGSGNLVDAEEARVTFSALSLLLRGRPDIEAFDVSGMTVHLIRNKVGRESWNDGKKDEAASSTRAPRFNRLRIVRSRLIYEDAKRDRSMDVKVEADVRRGLAMRGTGLIKGHPVKVAIDGAAVAGDAADRPWPFRAEISGDAVGATFKGTMDRPLDIGHLTAEATAYGRDLALVDVIIEAGLPGTQPVRLAAQVRRDRPDWTITRLRGTIGRSDIAGNATIRKRDGRTRIDGEIRSRAFDFDDLASDEGLARGRAERRESGPRVVPNTAIDLKTVSKTDGRLDLRVDRILWPEPSPFRSMQTTLVLDHGKLTLDPLVIGLARGTLAGLLVVDQQGSDGMAPAPLLTIRMDMRDAHLVDFFPHAAIDGALSARLRIAGRGGTVRDAIGASNGLIALVARDGTIPARTASLLGQDIGRGLLTGKSEQAQLRCIIARLDVQGGVARADPALIDTTRALTRATGSVNLNTEVMDFALSGVPKGRSILRFAGTVPVRGTMKVPQIIVPKETASFGNVMKMIGRAIAGKQGAVAQDIDCTAMQAQAMR</sequence>
<dbReference type="AlphaFoldDB" id="A0A437J541"/>
<comment type="caution">
    <text evidence="2">The sequence shown here is derived from an EMBL/GenBank/DDBJ whole genome shotgun (WGS) entry which is preliminary data.</text>
</comment>
<organism evidence="2 3">
    <name type="scientific">Sphingobium algorifonticola</name>
    <dbReference type="NCBI Taxonomy" id="2008318"/>
    <lineage>
        <taxon>Bacteria</taxon>
        <taxon>Pseudomonadati</taxon>
        <taxon>Pseudomonadota</taxon>
        <taxon>Alphaproteobacteria</taxon>
        <taxon>Sphingomonadales</taxon>
        <taxon>Sphingomonadaceae</taxon>
        <taxon>Sphingobium</taxon>
    </lineage>
</organism>
<dbReference type="PANTHER" id="PTHR30441:SF4">
    <property type="entry name" value="PROTEIN ASMA"/>
    <property type="match status" value="1"/>
</dbReference>
<gene>
    <name evidence="2" type="ORF">ENE74_14020</name>
</gene>
<dbReference type="Proteomes" id="UP000282977">
    <property type="component" value="Unassembled WGS sequence"/>
</dbReference>